<organism evidence="8 9">
    <name type="scientific">Paenibacillus abyssi</name>
    <dbReference type="NCBI Taxonomy" id="1340531"/>
    <lineage>
        <taxon>Bacteria</taxon>
        <taxon>Bacillati</taxon>
        <taxon>Bacillota</taxon>
        <taxon>Bacilli</taxon>
        <taxon>Bacillales</taxon>
        <taxon>Paenibacillaceae</taxon>
        <taxon>Paenibacillus</taxon>
    </lineage>
</organism>
<comment type="caution">
    <text evidence="8">The sequence shown here is derived from an EMBL/GenBank/DDBJ whole genome shotgun (WGS) entry which is preliminary data.</text>
</comment>
<evidence type="ECO:0000256" key="6">
    <source>
        <dbReference type="ARBA" id="ARBA00060707"/>
    </source>
</evidence>
<keyword evidence="5" id="KW-0411">Iron-sulfur</keyword>
<dbReference type="Gene3D" id="1.10.150.120">
    <property type="entry name" value="[2Fe-2S]-binding domain"/>
    <property type="match status" value="1"/>
</dbReference>
<dbReference type="InterPro" id="IPR002888">
    <property type="entry name" value="2Fe-2S-bd"/>
</dbReference>
<dbReference type="FunFam" id="1.10.150.120:FF:000003">
    <property type="entry name" value="Carbon monoxide dehydrogenase, small subunit"/>
    <property type="match status" value="1"/>
</dbReference>
<dbReference type="InterPro" id="IPR051452">
    <property type="entry name" value="Diverse_Oxidoreductases"/>
</dbReference>
<dbReference type="InterPro" id="IPR006058">
    <property type="entry name" value="2Fe2S_fd_BS"/>
</dbReference>
<name>A0A917LI56_9BACL</name>
<dbReference type="RefSeq" id="WP_188533619.1">
    <property type="nucleotide sequence ID" value="NZ_BMGR01000024.1"/>
</dbReference>
<dbReference type="AlphaFoldDB" id="A0A917LI56"/>
<dbReference type="InterPro" id="IPR036884">
    <property type="entry name" value="2Fe-2S-bd_dom_sf"/>
</dbReference>
<dbReference type="InterPro" id="IPR001041">
    <property type="entry name" value="2Fe-2S_ferredoxin-type"/>
</dbReference>
<dbReference type="PANTHER" id="PTHR44379:SF5">
    <property type="entry name" value="OXIDOREDUCTASE WITH IRON-SULFUR SUBUNIT"/>
    <property type="match status" value="1"/>
</dbReference>
<dbReference type="Gene3D" id="3.10.20.30">
    <property type="match status" value="1"/>
</dbReference>
<dbReference type="Proteomes" id="UP000644756">
    <property type="component" value="Unassembled WGS sequence"/>
</dbReference>
<keyword evidence="9" id="KW-1185">Reference proteome</keyword>
<dbReference type="Pfam" id="PF01799">
    <property type="entry name" value="Fer2_2"/>
    <property type="match status" value="1"/>
</dbReference>
<dbReference type="FunFam" id="3.10.20.30:FF:000020">
    <property type="entry name" value="Xanthine dehydrogenase iron-sulfur subunit"/>
    <property type="match status" value="1"/>
</dbReference>
<keyword evidence="3" id="KW-0560">Oxidoreductase</keyword>
<evidence type="ECO:0000256" key="5">
    <source>
        <dbReference type="ARBA" id="ARBA00023014"/>
    </source>
</evidence>
<feature type="domain" description="2Fe-2S ferredoxin-type" evidence="7">
    <location>
        <begin position="10"/>
        <end position="86"/>
    </location>
</feature>
<protein>
    <submittedName>
        <fullName evidence="8">(2Fe-2S)-binding protein</fullName>
    </submittedName>
</protein>
<evidence type="ECO:0000256" key="1">
    <source>
        <dbReference type="ARBA" id="ARBA00022714"/>
    </source>
</evidence>
<evidence type="ECO:0000256" key="3">
    <source>
        <dbReference type="ARBA" id="ARBA00023002"/>
    </source>
</evidence>
<accession>A0A917LI56</accession>
<dbReference type="InterPro" id="IPR012675">
    <property type="entry name" value="Beta-grasp_dom_sf"/>
</dbReference>
<sequence length="174" mass="18695">MIKMSAGERVEISLKINGKVYEERTEPRKLLSDFLREECGLSGTHVGCEHGVCGACTVLVDGAAVRSCLMFAIQAEGADIQTVEGLAKDGQPHSLQKAFSECHALQCGFCTPGILMSAVDFLDSHADPTTDEIKEMLSGHLCRCTGYKGIIDAIEQAAFRRKEGENVNGSGDTI</sequence>
<dbReference type="InterPro" id="IPR036010">
    <property type="entry name" value="2Fe-2S_ferredoxin-like_sf"/>
</dbReference>
<dbReference type="GO" id="GO:0051537">
    <property type="term" value="F:2 iron, 2 sulfur cluster binding"/>
    <property type="evidence" value="ECO:0007669"/>
    <property type="project" value="UniProtKB-KW"/>
</dbReference>
<proteinExistence type="predicted"/>
<dbReference type="GO" id="GO:0046872">
    <property type="term" value="F:metal ion binding"/>
    <property type="evidence" value="ECO:0007669"/>
    <property type="project" value="UniProtKB-KW"/>
</dbReference>
<dbReference type="PROSITE" id="PS51085">
    <property type="entry name" value="2FE2S_FER_2"/>
    <property type="match status" value="1"/>
</dbReference>
<reference evidence="8" key="1">
    <citation type="journal article" date="2014" name="Int. J. Syst. Evol. Microbiol.">
        <title>Complete genome sequence of Corynebacterium casei LMG S-19264T (=DSM 44701T), isolated from a smear-ripened cheese.</title>
        <authorList>
            <consortium name="US DOE Joint Genome Institute (JGI-PGF)"/>
            <person name="Walter F."/>
            <person name="Albersmeier A."/>
            <person name="Kalinowski J."/>
            <person name="Ruckert C."/>
        </authorList>
    </citation>
    <scope>NUCLEOTIDE SEQUENCE</scope>
    <source>
        <strain evidence="8">CGMCC 1.12987</strain>
    </source>
</reference>
<keyword evidence="4" id="KW-0408">Iron</keyword>
<keyword evidence="2" id="KW-0479">Metal-binding</keyword>
<evidence type="ECO:0000259" key="7">
    <source>
        <dbReference type="PROSITE" id="PS51085"/>
    </source>
</evidence>
<dbReference type="GO" id="GO:0016491">
    <property type="term" value="F:oxidoreductase activity"/>
    <property type="evidence" value="ECO:0007669"/>
    <property type="project" value="UniProtKB-KW"/>
</dbReference>
<dbReference type="EMBL" id="BMGR01000024">
    <property type="protein sequence ID" value="GGG25923.1"/>
    <property type="molecule type" value="Genomic_DNA"/>
</dbReference>
<dbReference type="PANTHER" id="PTHR44379">
    <property type="entry name" value="OXIDOREDUCTASE WITH IRON-SULFUR SUBUNIT"/>
    <property type="match status" value="1"/>
</dbReference>
<keyword evidence="1" id="KW-0001">2Fe-2S</keyword>
<evidence type="ECO:0000256" key="4">
    <source>
        <dbReference type="ARBA" id="ARBA00023004"/>
    </source>
</evidence>
<dbReference type="PROSITE" id="PS00197">
    <property type="entry name" value="2FE2S_FER_1"/>
    <property type="match status" value="1"/>
</dbReference>
<evidence type="ECO:0000313" key="8">
    <source>
        <dbReference type="EMBL" id="GGG25923.1"/>
    </source>
</evidence>
<evidence type="ECO:0000256" key="2">
    <source>
        <dbReference type="ARBA" id="ARBA00022723"/>
    </source>
</evidence>
<dbReference type="SUPFAM" id="SSF54292">
    <property type="entry name" value="2Fe-2S ferredoxin-like"/>
    <property type="match status" value="1"/>
</dbReference>
<dbReference type="Pfam" id="PF00111">
    <property type="entry name" value="Fer2"/>
    <property type="match status" value="1"/>
</dbReference>
<reference evidence="8" key="2">
    <citation type="submission" date="2020-09" db="EMBL/GenBank/DDBJ databases">
        <authorList>
            <person name="Sun Q."/>
            <person name="Zhou Y."/>
        </authorList>
    </citation>
    <scope>NUCLEOTIDE SEQUENCE</scope>
    <source>
        <strain evidence="8">CGMCC 1.12987</strain>
    </source>
</reference>
<gene>
    <name evidence="8" type="ORF">GCM10010916_47890</name>
</gene>
<comment type="pathway">
    <text evidence="6">Alkaloid degradation; nicotine degradation.</text>
</comment>
<dbReference type="SUPFAM" id="SSF47741">
    <property type="entry name" value="CO dehydrogenase ISP C-domain like"/>
    <property type="match status" value="1"/>
</dbReference>
<evidence type="ECO:0000313" key="9">
    <source>
        <dbReference type="Proteomes" id="UP000644756"/>
    </source>
</evidence>
<dbReference type="CDD" id="cd00207">
    <property type="entry name" value="fer2"/>
    <property type="match status" value="1"/>
</dbReference>